<dbReference type="RefSeq" id="XP_019496405.1">
    <property type="nucleotide sequence ID" value="XM_019640860.1"/>
</dbReference>
<keyword evidence="2" id="KW-1185">Reference proteome</keyword>
<keyword evidence="1" id="KW-0812">Transmembrane</keyword>
<evidence type="ECO:0000313" key="3">
    <source>
        <dbReference type="RefSeq" id="XP_019496405.1"/>
    </source>
</evidence>
<dbReference type="OrthoDB" id="8118055at2759"/>
<gene>
    <name evidence="3" type="primary">LOC109381807</name>
</gene>
<keyword evidence="1" id="KW-1133">Transmembrane helix</keyword>
<evidence type="ECO:0000256" key="1">
    <source>
        <dbReference type="SAM" id="Phobius"/>
    </source>
</evidence>
<dbReference type="AlphaFoldDB" id="A0A8B7R9S2"/>
<dbReference type="Proteomes" id="UP000694851">
    <property type="component" value="Unplaced"/>
</dbReference>
<proteinExistence type="predicted"/>
<feature type="transmembrane region" description="Helical" evidence="1">
    <location>
        <begin position="21"/>
        <end position="40"/>
    </location>
</feature>
<reference evidence="3" key="1">
    <citation type="submission" date="2025-08" db="UniProtKB">
        <authorList>
            <consortium name="RefSeq"/>
        </authorList>
    </citation>
    <scope>IDENTIFICATION</scope>
    <source>
        <tissue evidence="3">Muscle</tissue>
    </source>
</reference>
<name>A0A8B7R9S2_HIPAR</name>
<evidence type="ECO:0000313" key="2">
    <source>
        <dbReference type="Proteomes" id="UP000694851"/>
    </source>
</evidence>
<sequence length="121" mass="13430">MSVLVLRVPKWKQLSRLQRNVILLMLAFLGLGGLLSYISVADQWKAPNVRSAEEQKMRPANPPVLPAPQKAEANAEKVPGALPQVWCAPLTRYSGLRGRCVGEEGGIVFPSFFIAHLLLRW</sequence>
<dbReference type="KEGG" id="hai:109381807"/>
<keyword evidence="1" id="KW-0472">Membrane</keyword>
<accession>A0A8B7R9S2</accession>
<dbReference type="GeneID" id="109381807"/>
<protein>
    <submittedName>
        <fullName evidence="3">Endoplasmic reticulum mannosyl-oligosaccharide 1,2-alpha-mannosidase-like</fullName>
    </submittedName>
</protein>
<organism evidence="2 3">
    <name type="scientific">Hipposideros armiger</name>
    <name type="common">Great Himalayan leaf-nosed bat</name>
    <dbReference type="NCBI Taxonomy" id="186990"/>
    <lineage>
        <taxon>Eukaryota</taxon>
        <taxon>Metazoa</taxon>
        <taxon>Chordata</taxon>
        <taxon>Craniata</taxon>
        <taxon>Vertebrata</taxon>
        <taxon>Euteleostomi</taxon>
        <taxon>Mammalia</taxon>
        <taxon>Eutheria</taxon>
        <taxon>Laurasiatheria</taxon>
        <taxon>Chiroptera</taxon>
        <taxon>Yinpterochiroptera</taxon>
        <taxon>Rhinolophoidea</taxon>
        <taxon>Hipposideridae</taxon>
        <taxon>Hipposideros</taxon>
    </lineage>
</organism>